<dbReference type="Proteomes" id="UP001068379">
    <property type="component" value="Unassembled WGS sequence"/>
</dbReference>
<keyword evidence="3" id="KW-1185">Reference proteome</keyword>
<dbReference type="EMBL" id="JAPWHE010000014">
    <property type="protein sequence ID" value="MCZ4331116.1"/>
    <property type="molecule type" value="Genomic_DNA"/>
</dbReference>
<evidence type="ECO:0000256" key="1">
    <source>
        <dbReference type="SAM" id="Phobius"/>
    </source>
</evidence>
<dbReference type="RefSeq" id="WP_269360275.1">
    <property type="nucleotide sequence ID" value="NZ_JAPWHE010000014.1"/>
</dbReference>
<feature type="transmembrane region" description="Helical" evidence="1">
    <location>
        <begin position="6"/>
        <end position="26"/>
    </location>
</feature>
<organism evidence="2 3">
    <name type="scientific">Castellaniella denitrificans</name>
    <dbReference type="NCBI Taxonomy" id="56119"/>
    <lineage>
        <taxon>Bacteria</taxon>
        <taxon>Pseudomonadati</taxon>
        <taxon>Pseudomonadota</taxon>
        <taxon>Betaproteobacteria</taxon>
        <taxon>Burkholderiales</taxon>
        <taxon>Alcaligenaceae</taxon>
        <taxon>Castellaniella</taxon>
    </lineage>
</organism>
<keyword evidence="1" id="KW-1133">Transmembrane helix</keyword>
<comment type="caution">
    <text evidence="2">The sequence shown here is derived from an EMBL/GenBank/DDBJ whole genome shotgun (WGS) entry which is preliminary data.</text>
</comment>
<protein>
    <submittedName>
        <fullName evidence="2">Uncharacterized protein</fullName>
    </submittedName>
</protein>
<reference evidence="2" key="1">
    <citation type="submission" date="2022-12" db="EMBL/GenBank/DDBJ databases">
        <title>Bacterial isolates from different developmental stages of Nematostella vectensis.</title>
        <authorList>
            <person name="Fraune S."/>
        </authorList>
    </citation>
    <scope>NUCLEOTIDE SEQUENCE</scope>
    <source>
        <strain evidence="2">G21619-S1</strain>
    </source>
</reference>
<evidence type="ECO:0000313" key="3">
    <source>
        <dbReference type="Proteomes" id="UP001068379"/>
    </source>
</evidence>
<keyword evidence="1" id="KW-0812">Transmembrane</keyword>
<gene>
    <name evidence="2" type="ORF">O4H32_14290</name>
</gene>
<name>A0ABT4M719_9BURK</name>
<accession>A0ABT4M719</accession>
<proteinExistence type="predicted"/>
<sequence length="172" mass="18641">MPNWFGDALGSAIGLVAILLGALYNARLMRRRDDMIMNDEAKAIAAAIGAEMGVYAEMLGSLYMQACVPPDSGKSMAIVRALRAPDLTVWPAMAGKVGLLGADLAGKTVRAWMLLSMHARMLQASVDDTLAGEWDEKRIRGRADFLKMDFPKIADTVQALTGTRPDLDYIIP</sequence>
<evidence type="ECO:0000313" key="2">
    <source>
        <dbReference type="EMBL" id="MCZ4331116.1"/>
    </source>
</evidence>
<keyword evidence="1" id="KW-0472">Membrane</keyword>